<feature type="region of interest" description="Disordered" evidence="1">
    <location>
        <begin position="1"/>
        <end position="101"/>
    </location>
</feature>
<accession>A0AA48L3U4</accession>
<dbReference type="InterPro" id="IPR029058">
    <property type="entry name" value="AB_hydrolase_fold"/>
</dbReference>
<feature type="compositionally biased region" description="Pro residues" evidence="1">
    <location>
        <begin position="30"/>
        <end position="51"/>
    </location>
</feature>
<dbReference type="GeneID" id="85495320"/>
<dbReference type="KEGG" id="ccac:CcaHIS019_0402700"/>
<keyword evidence="3" id="KW-1185">Reference proteome</keyword>
<dbReference type="EMBL" id="AP028215">
    <property type="protein sequence ID" value="BEI91450.1"/>
    <property type="molecule type" value="Genomic_DNA"/>
</dbReference>
<organism evidence="2 3">
    <name type="scientific">Cutaneotrichosporon cavernicola</name>
    <dbReference type="NCBI Taxonomy" id="279322"/>
    <lineage>
        <taxon>Eukaryota</taxon>
        <taxon>Fungi</taxon>
        <taxon>Dikarya</taxon>
        <taxon>Basidiomycota</taxon>
        <taxon>Agaricomycotina</taxon>
        <taxon>Tremellomycetes</taxon>
        <taxon>Trichosporonales</taxon>
        <taxon>Trichosporonaceae</taxon>
        <taxon>Cutaneotrichosporon</taxon>
    </lineage>
</organism>
<dbReference type="Proteomes" id="UP001233271">
    <property type="component" value="Chromosome 4"/>
</dbReference>
<sequence length="488" mass="54179">MAPREAFYAPFNGPSDVPSPLTSPHWLPLAPHPGNPAPPAPLRPPHPPPPEGWTRTFHAVPAAYPRQLKEATGTYGRSSHPFRESGPEPKTSAERKARSEKEGFKAAEARWGGHEWSMDEALAASPKGLFVAVERWRRDKLRGGHTVVCSHANGMQKEHWQPVLRRIIASEGGEPDYAFGTDKPLPATPVLLDDIWMFDDANHGASVDLNAGLLGPGQIWDDTARDLVNFIVHVLPAAREDEKMASACFPWHLPWQLPWRPDGDAPAIKVIGFGASFGGLAQARAAAFIPDRYEGLFLADPMLPPRTRTWENVLEEPETMLLRVRQAVKRRDTWSSREEARTSMLKSPFYAAFHPEQFDLVVSHGLVKAPNGVTLATPAWCEAAVFCEGVCHARGWDRLPGLNVPIAFFMARENDRTMGDELTRELVWRPPLARNERSLSAGHLLVQEDPDGTAEAAKRFLATLDSGRWGNSLEEIRASYDEETKARL</sequence>
<dbReference type="AlphaFoldDB" id="A0AA48L3U4"/>
<feature type="compositionally biased region" description="Basic and acidic residues" evidence="1">
    <location>
        <begin position="81"/>
        <end position="101"/>
    </location>
</feature>
<dbReference type="SUPFAM" id="SSF53474">
    <property type="entry name" value="alpha/beta-Hydrolases"/>
    <property type="match status" value="1"/>
</dbReference>
<dbReference type="Gene3D" id="3.40.50.1820">
    <property type="entry name" value="alpha/beta hydrolase"/>
    <property type="match status" value="1"/>
</dbReference>
<evidence type="ECO:0000256" key="1">
    <source>
        <dbReference type="SAM" id="MobiDB-lite"/>
    </source>
</evidence>
<protein>
    <recommendedName>
        <fullName evidence="4">Alpha/beta-hydrolase</fullName>
    </recommendedName>
</protein>
<evidence type="ECO:0000313" key="2">
    <source>
        <dbReference type="EMBL" id="BEI91450.1"/>
    </source>
</evidence>
<proteinExistence type="predicted"/>
<evidence type="ECO:0000313" key="3">
    <source>
        <dbReference type="Proteomes" id="UP001233271"/>
    </source>
</evidence>
<evidence type="ECO:0008006" key="4">
    <source>
        <dbReference type="Google" id="ProtNLM"/>
    </source>
</evidence>
<reference evidence="2" key="1">
    <citation type="journal article" date="2023" name="BMC Genomics">
        <title>Chromosome-level genome assemblies of Cutaneotrichosporon spp. (Trichosporonales, Basidiomycota) reveal imbalanced evolution between nucleotide sequences and chromosome synteny.</title>
        <authorList>
            <person name="Kobayashi Y."/>
            <person name="Kayamori A."/>
            <person name="Aoki K."/>
            <person name="Shiwa Y."/>
            <person name="Matsutani M."/>
            <person name="Fujita N."/>
            <person name="Sugita T."/>
            <person name="Iwasaki W."/>
            <person name="Tanaka N."/>
            <person name="Takashima M."/>
        </authorList>
    </citation>
    <scope>NUCLEOTIDE SEQUENCE</scope>
    <source>
        <strain evidence="2">HIS019</strain>
    </source>
</reference>
<gene>
    <name evidence="2" type="ORF">CcaverHIS019_0402700</name>
</gene>
<name>A0AA48L3U4_9TREE</name>
<dbReference type="RefSeq" id="XP_060456715.1">
    <property type="nucleotide sequence ID" value="XM_060600086.1"/>
</dbReference>